<dbReference type="InterPro" id="IPR036390">
    <property type="entry name" value="WH_DNA-bd_sf"/>
</dbReference>
<name>A0A939PDJ5_9ACTN</name>
<evidence type="ECO:0000259" key="2">
    <source>
        <dbReference type="Pfam" id="PF03551"/>
    </source>
</evidence>
<feature type="domain" description="Transcription regulator PadR N-terminal" evidence="2">
    <location>
        <begin position="15"/>
        <end position="90"/>
    </location>
</feature>
<dbReference type="PANTHER" id="PTHR43252:SF2">
    <property type="entry name" value="TRANSCRIPTION REGULATOR, PADR-LIKE FAMILY"/>
    <property type="match status" value="1"/>
</dbReference>
<dbReference type="EMBL" id="JAGEOJ010000011">
    <property type="protein sequence ID" value="MBO2450635.1"/>
    <property type="molecule type" value="Genomic_DNA"/>
</dbReference>
<evidence type="ECO:0000256" key="1">
    <source>
        <dbReference type="SAM" id="Coils"/>
    </source>
</evidence>
<gene>
    <name evidence="3" type="ORF">J4573_26265</name>
</gene>
<keyword evidence="1" id="KW-0175">Coiled coil</keyword>
<evidence type="ECO:0000313" key="4">
    <source>
        <dbReference type="Proteomes" id="UP000669179"/>
    </source>
</evidence>
<dbReference type="Proteomes" id="UP000669179">
    <property type="component" value="Unassembled WGS sequence"/>
</dbReference>
<proteinExistence type="predicted"/>
<accession>A0A939PDJ5</accession>
<dbReference type="SUPFAM" id="SSF46785">
    <property type="entry name" value="Winged helix' DNA-binding domain"/>
    <property type="match status" value="1"/>
</dbReference>
<dbReference type="Gene3D" id="1.10.10.10">
    <property type="entry name" value="Winged helix-like DNA-binding domain superfamily/Winged helix DNA-binding domain"/>
    <property type="match status" value="1"/>
</dbReference>
<keyword evidence="4" id="KW-1185">Reference proteome</keyword>
<dbReference type="RefSeq" id="WP_208258528.1">
    <property type="nucleotide sequence ID" value="NZ_JAGEOJ010000011.1"/>
</dbReference>
<dbReference type="InterPro" id="IPR036388">
    <property type="entry name" value="WH-like_DNA-bd_sf"/>
</dbReference>
<evidence type="ECO:0000313" key="3">
    <source>
        <dbReference type="EMBL" id="MBO2450635.1"/>
    </source>
</evidence>
<reference evidence="3" key="1">
    <citation type="submission" date="2021-03" db="EMBL/GenBank/DDBJ databases">
        <authorList>
            <person name="Kanchanasin P."/>
            <person name="Saeng-In P."/>
            <person name="Phongsopitanun W."/>
            <person name="Yuki M."/>
            <person name="Kudo T."/>
            <person name="Ohkuma M."/>
            <person name="Tanasupawat S."/>
        </authorList>
    </citation>
    <scope>NUCLEOTIDE SEQUENCE</scope>
    <source>
        <strain evidence="3">GKU 128</strain>
    </source>
</reference>
<dbReference type="PANTHER" id="PTHR43252">
    <property type="entry name" value="TRANSCRIPTIONAL REGULATOR YQJI"/>
    <property type="match status" value="1"/>
</dbReference>
<dbReference type="InterPro" id="IPR005149">
    <property type="entry name" value="Tscrpt_reg_PadR_N"/>
</dbReference>
<protein>
    <submittedName>
        <fullName evidence="3">PadR family transcriptional regulator</fullName>
    </submittedName>
</protein>
<organism evidence="3 4">
    <name type="scientific">Actinomadura barringtoniae</name>
    <dbReference type="NCBI Taxonomy" id="1427535"/>
    <lineage>
        <taxon>Bacteria</taxon>
        <taxon>Bacillati</taxon>
        <taxon>Actinomycetota</taxon>
        <taxon>Actinomycetes</taxon>
        <taxon>Streptosporangiales</taxon>
        <taxon>Thermomonosporaceae</taxon>
        <taxon>Actinomadura</taxon>
    </lineage>
</organism>
<comment type="caution">
    <text evidence="3">The sequence shown here is derived from an EMBL/GenBank/DDBJ whole genome shotgun (WGS) entry which is preliminary data.</text>
</comment>
<dbReference type="AlphaFoldDB" id="A0A939PDJ5"/>
<dbReference type="Pfam" id="PF03551">
    <property type="entry name" value="PadR"/>
    <property type="match status" value="1"/>
</dbReference>
<feature type="coiled-coil region" evidence="1">
    <location>
        <begin position="123"/>
        <end position="150"/>
    </location>
</feature>
<sequence>MAGGRGRTTPLALAVLTTLIEGPMHPYEIAQLLKHRGKDQSIKIRFGSLYTVVQSLENRGLVEAEGTTRAGRRPERTVYRITDAGRDEITEVMRELLSEPVKEYPRFESALSLLGALSSDDVAEQLGRRLTALEREIGEMRAALADARAEGFPRIFLLEVEYALAMKEAEAAWVGAFAAELADGTFADLEAWRAWHDKAQLPAEVREAEWFKEDQALHGHESEAGRLDD</sequence>